<evidence type="ECO:0000256" key="3">
    <source>
        <dbReference type="ARBA" id="ARBA00022741"/>
    </source>
</evidence>
<dbReference type="RefSeq" id="WP_206782705.1">
    <property type="nucleotide sequence ID" value="NZ_CM125968.1"/>
</dbReference>
<feature type="domain" description="ABC transporter" evidence="5">
    <location>
        <begin position="2"/>
        <end position="227"/>
    </location>
</feature>
<dbReference type="EMBL" id="JAEMWV010000005">
    <property type="protein sequence ID" value="MBN8252306.1"/>
    <property type="molecule type" value="Genomic_DNA"/>
</dbReference>
<dbReference type="PROSITE" id="PS00211">
    <property type="entry name" value="ABC_TRANSPORTER_1"/>
    <property type="match status" value="1"/>
</dbReference>
<comment type="caution">
    <text evidence="6">The sequence shown here is derived from an EMBL/GenBank/DDBJ whole genome shotgun (WGS) entry which is preliminary data.</text>
</comment>
<reference evidence="6" key="1">
    <citation type="submission" date="2020-12" db="EMBL/GenBank/DDBJ databases">
        <title>PHA producing bacteria isolated from mangrove.</title>
        <authorList>
            <person name="Zheng W."/>
            <person name="Yu S."/>
            <person name="Huang Y."/>
        </authorList>
    </citation>
    <scope>NUCLEOTIDE SEQUENCE</scope>
    <source>
        <strain evidence="6">GN22-4</strain>
    </source>
</reference>
<dbReference type="PANTHER" id="PTHR43335:SF4">
    <property type="entry name" value="ABC TRANSPORTER, ATP-BINDING PROTEIN"/>
    <property type="match status" value="1"/>
</dbReference>
<gene>
    <name evidence="6" type="ORF">JF537_12075</name>
</gene>
<dbReference type="CDD" id="cd03230">
    <property type="entry name" value="ABC_DR_subfamily_A"/>
    <property type="match status" value="1"/>
</dbReference>
<accession>A0A8I1SPE2</accession>
<name>A0A8I1SPE2_9BACI</name>
<evidence type="ECO:0000313" key="6">
    <source>
        <dbReference type="EMBL" id="MBN8252306.1"/>
    </source>
</evidence>
<dbReference type="PROSITE" id="PS50893">
    <property type="entry name" value="ABC_TRANSPORTER_2"/>
    <property type="match status" value="1"/>
</dbReference>
<dbReference type="GO" id="GO:0005524">
    <property type="term" value="F:ATP binding"/>
    <property type="evidence" value="ECO:0007669"/>
    <property type="project" value="UniProtKB-KW"/>
</dbReference>
<sequence>MIHLERLTKQFSNQKGIFDVSLHVNQGEVFGFLGPNGAGKSTTIRHLMGFIQPDQGSSFINGLNTWKEANKVQEIVGYLPGEISFLDDMSGIQFLELMTKMKGIKDTTYRNQLIELLQFDPTVSIRKMSKGMKQKVGIVTAFMNRPDVLVLDEPTSGLDPLMQQIFIDLLIEHKKMGTTIFMSSHIFSEIERVCDRIAIIKDGRIVKNAPIEEVQKNKRHTFSITVSTPEEVQHIVRSHLEATQLGELEVQVVVTDSFQDLFQLLSKMDVISFKSKSERLEDLFMNYYQEGGESI</sequence>
<dbReference type="AlphaFoldDB" id="A0A8I1SPE2"/>
<dbReference type="Pfam" id="PF00005">
    <property type="entry name" value="ABC_tran"/>
    <property type="match status" value="1"/>
</dbReference>
<dbReference type="Proteomes" id="UP000664578">
    <property type="component" value="Unassembled WGS sequence"/>
</dbReference>
<evidence type="ECO:0000259" key="5">
    <source>
        <dbReference type="PROSITE" id="PS50893"/>
    </source>
</evidence>
<dbReference type="Gene3D" id="3.40.50.300">
    <property type="entry name" value="P-loop containing nucleotide triphosphate hydrolases"/>
    <property type="match status" value="1"/>
</dbReference>
<evidence type="ECO:0000256" key="2">
    <source>
        <dbReference type="ARBA" id="ARBA00022448"/>
    </source>
</evidence>
<dbReference type="InterPro" id="IPR003439">
    <property type="entry name" value="ABC_transporter-like_ATP-bd"/>
</dbReference>
<dbReference type="InterPro" id="IPR003593">
    <property type="entry name" value="AAA+_ATPase"/>
</dbReference>
<keyword evidence="3" id="KW-0547">Nucleotide-binding</keyword>
<comment type="similarity">
    <text evidence="1">Belongs to the ABC transporter superfamily.</text>
</comment>
<evidence type="ECO:0000256" key="4">
    <source>
        <dbReference type="ARBA" id="ARBA00022840"/>
    </source>
</evidence>
<dbReference type="SUPFAM" id="SSF52540">
    <property type="entry name" value="P-loop containing nucleoside triphosphate hydrolases"/>
    <property type="match status" value="1"/>
</dbReference>
<dbReference type="InterPro" id="IPR027417">
    <property type="entry name" value="P-loop_NTPase"/>
</dbReference>
<dbReference type="GeneID" id="93682765"/>
<evidence type="ECO:0000256" key="1">
    <source>
        <dbReference type="ARBA" id="ARBA00005417"/>
    </source>
</evidence>
<dbReference type="InterPro" id="IPR017871">
    <property type="entry name" value="ABC_transporter-like_CS"/>
</dbReference>
<keyword evidence="4 6" id="KW-0067">ATP-binding</keyword>
<keyword evidence="2" id="KW-0813">Transport</keyword>
<protein>
    <submittedName>
        <fullName evidence="6">ABC transporter ATP-binding protein</fullName>
    </submittedName>
</protein>
<dbReference type="SMART" id="SM00382">
    <property type="entry name" value="AAA"/>
    <property type="match status" value="1"/>
</dbReference>
<organism evidence="6 7">
    <name type="scientific">Priestia flexa</name>
    <dbReference type="NCBI Taxonomy" id="86664"/>
    <lineage>
        <taxon>Bacteria</taxon>
        <taxon>Bacillati</taxon>
        <taxon>Bacillota</taxon>
        <taxon>Bacilli</taxon>
        <taxon>Bacillales</taxon>
        <taxon>Bacillaceae</taxon>
        <taxon>Priestia</taxon>
    </lineage>
</organism>
<dbReference type="GO" id="GO:0016887">
    <property type="term" value="F:ATP hydrolysis activity"/>
    <property type="evidence" value="ECO:0007669"/>
    <property type="project" value="InterPro"/>
</dbReference>
<proteinExistence type="inferred from homology"/>
<evidence type="ECO:0000313" key="7">
    <source>
        <dbReference type="Proteomes" id="UP000664578"/>
    </source>
</evidence>
<dbReference type="PANTHER" id="PTHR43335">
    <property type="entry name" value="ABC TRANSPORTER, ATP-BINDING PROTEIN"/>
    <property type="match status" value="1"/>
</dbReference>